<keyword evidence="4" id="KW-0378">Hydrolase</keyword>
<sequence>MVHTKKGKEALPGPHLVTAVRSVDPLSVVLPGSLVALLLGIPLSPVPRARSSHLHSGTPYSRCLHSAPSRPAQGGKALPRRGPHTWLAGSASSDAPLAADNLTGISPSGGPEASPQRDNLQYFLHAKELLISGSVKVFNVAGSFLKVMASANRSPEHIISGALSLLSEGEFSLLGLGSKAKQLLHAGVDMESTKPGPVQIVLVHKEEHSFELDEKALESVLLQDHVRDLDVVVVSVAGAFRKGKSFLLDFMLRYVYSQKYGGLSNWMGEEDEPLTGFSWRGGSDPETTGIQIWSEVFIVEKPSGKKVAVILMDTQGAFDSQSTVKDCATIFALSTMTSSIQIYNLSQNIQEDDLQQLQLFTEYGRLAMDEIFLKPFQTLMFLVRDWSFPYEYGYGLAGGQPFLEKRLRVTEHQHEEIQNVRKHIHSCFTNVNCFLLPHPGLKVATSPNFDGRMKDIADEFKQQLQQLIPFVLDSGSLMEKEINGSKVTCRGLMEYFKAYIKIYQGEDLPHPKSMLQATAEANNLAAVAAARDLYYNGMEQTCGGDKPYMSPDKLEEKHNELRSDAIEHFQKVKKMGGKDFSQRYQEELEQEIDEQYANFSKHNESKNIFSTFRTPAVLFAVIVVLYILSGITGFVGLGIAAQLCNCAVGLLLIALLTWGYIKYSGQYRDLGSAIDSGAEYVLDQAQTRFNNSTRGRGAGDNTAVGAPSEGKKRN</sequence>
<accession>A0AAV7MR10</accession>
<evidence type="ECO:0000313" key="16">
    <source>
        <dbReference type="Proteomes" id="UP001066276"/>
    </source>
</evidence>
<keyword evidence="3" id="KW-0547">Nucleotide-binding</keyword>
<organism evidence="15 16">
    <name type="scientific">Pleurodeles waltl</name>
    <name type="common">Iberian ribbed newt</name>
    <dbReference type="NCBI Taxonomy" id="8319"/>
    <lineage>
        <taxon>Eukaryota</taxon>
        <taxon>Metazoa</taxon>
        <taxon>Chordata</taxon>
        <taxon>Craniata</taxon>
        <taxon>Vertebrata</taxon>
        <taxon>Euteleostomi</taxon>
        <taxon>Amphibia</taxon>
        <taxon>Batrachia</taxon>
        <taxon>Caudata</taxon>
        <taxon>Salamandroidea</taxon>
        <taxon>Salamandridae</taxon>
        <taxon>Pleurodelinae</taxon>
        <taxon>Pleurodeles</taxon>
    </lineage>
</organism>
<evidence type="ECO:0000256" key="3">
    <source>
        <dbReference type="ARBA" id="ARBA00022741"/>
    </source>
</evidence>
<dbReference type="InterPro" id="IPR036543">
    <property type="entry name" value="Guanylate-bd_C_sf"/>
</dbReference>
<evidence type="ECO:0000256" key="12">
    <source>
        <dbReference type="SAM" id="MobiDB-lite"/>
    </source>
</evidence>
<feature type="region of interest" description="Disordered" evidence="12">
    <location>
        <begin position="48"/>
        <end position="85"/>
    </location>
</feature>
<dbReference type="AlphaFoldDB" id="A0AAV7MR10"/>
<evidence type="ECO:0000256" key="11">
    <source>
        <dbReference type="PROSITE-ProRule" id="PRU01052"/>
    </source>
</evidence>
<dbReference type="InterPro" id="IPR030386">
    <property type="entry name" value="G_GB1_RHD3_dom"/>
</dbReference>
<comment type="catalytic activity">
    <reaction evidence="10">
        <text>GTP + H2O = GDP + phosphate + H(+)</text>
        <dbReference type="Rhea" id="RHEA:19669"/>
        <dbReference type="ChEBI" id="CHEBI:15377"/>
        <dbReference type="ChEBI" id="CHEBI:15378"/>
        <dbReference type="ChEBI" id="CHEBI:37565"/>
        <dbReference type="ChEBI" id="CHEBI:43474"/>
        <dbReference type="ChEBI" id="CHEBI:58189"/>
    </reaction>
    <physiologicalReaction direction="left-to-right" evidence="10">
        <dbReference type="Rhea" id="RHEA:19670"/>
    </physiologicalReaction>
</comment>
<feature type="region of interest" description="Disordered" evidence="12">
    <location>
        <begin position="691"/>
        <end position="714"/>
    </location>
</feature>
<dbReference type="Proteomes" id="UP001066276">
    <property type="component" value="Chromosome 9"/>
</dbReference>
<dbReference type="SUPFAM" id="SSF48340">
    <property type="entry name" value="Interferon-induced guanylate-binding protein 1 (GBP1), C-terminal domain"/>
    <property type="match status" value="1"/>
</dbReference>
<evidence type="ECO:0000256" key="8">
    <source>
        <dbReference type="ARBA" id="ARBA00023134"/>
    </source>
</evidence>
<proteinExistence type="inferred from homology"/>
<dbReference type="InterPro" id="IPR015894">
    <property type="entry name" value="Guanylate-bd_N"/>
</dbReference>
<keyword evidence="7 13" id="KW-1133">Transmembrane helix</keyword>
<dbReference type="PANTHER" id="PTHR10751">
    <property type="entry name" value="GUANYLATE BINDING PROTEIN"/>
    <property type="match status" value="1"/>
</dbReference>
<evidence type="ECO:0000256" key="13">
    <source>
        <dbReference type="SAM" id="Phobius"/>
    </source>
</evidence>
<feature type="transmembrane region" description="Helical" evidence="13">
    <location>
        <begin position="616"/>
        <end position="634"/>
    </location>
</feature>
<evidence type="ECO:0000256" key="4">
    <source>
        <dbReference type="ARBA" id="ARBA00022801"/>
    </source>
</evidence>
<evidence type="ECO:0000256" key="6">
    <source>
        <dbReference type="ARBA" id="ARBA00022842"/>
    </source>
</evidence>
<dbReference type="Pfam" id="PF02263">
    <property type="entry name" value="GBP"/>
    <property type="match status" value="1"/>
</dbReference>
<dbReference type="Pfam" id="PF02841">
    <property type="entry name" value="GBP_C"/>
    <property type="match status" value="1"/>
</dbReference>
<dbReference type="Gene3D" id="1.20.58.420">
    <property type="entry name" value="AHSP"/>
    <property type="match status" value="1"/>
</dbReference>
<dbReference type="EMBL" id="JANPWB010000013">
    <property type="protein sequence ID" value="KAJ1105772.1"/>
    <property type="molecule type" value="Genomic_DNA"/>
</dbReference>
<dbReference type="GO" id="GO:1990809">
    <property type="term" value="P:endoplasmic reticulum tubular network membrane organization"/>
    <property type="evidence" value="ECO:0007669"/>
    <property type="project" value="UniProtKB-ARBA"/>
</dbReference>
<evidence type="ECO:0000259" key="14">
    <source>
        <dbReference type="PROSITE" id="PS51715"/>
    </source>
</evidence>
<dbReference type="Gene3D" id="3.40.50.300">
    <property type="entry name" value="P-loop containing nucleotide triphosphate hydrolases"/>
    <property type="match status" value="1"/>
</dbReference>
<protein>
    <recommendedName>
        <fullName evidence="14">GB1/RHD3-type G domain-containing protein</fullName>
    </recommendedName>
</protein>
<dbReference type="FunFam" id="1.20.58.420:FF:000001">
    <property type="entry name" value="Atlastin-1 isoform 1"/>
    <property type="match status" value="1"/>
</dbReference>
<keyword evidence="8" id="KW-0342">GTP-binding</keyword>
<reference evidence="15" key="1">
    <citation type="journal article" date="2022" name="bioRxiv">
        <title>Sequencing and chromosome-scale assembly of the giantPleurodeles waltlgenome.</title>
        <authorList>
            <person name="Brown T."/>
            <person name="Elewa A."/>
            <person name="Iarovenko S."/>
            <person name="Subramanian E."/>
            <person name="Araus A.J."/>
            <person name="Petzold A."/>
            <person name="Susuki M."/>
            <person name="Suzuki K.-i.T."/>
            <person name="Hayashi T."/>
            <person name="Toyoda A."/>
            <person name="Oliveira C."/>
            <person name="Osipova E."/>
            <person name="Leigh N.D."/>
            <person name="Simon A."/>
            <person name="Yun M.H."/>
        </authorList>
    </citation>
    <scope>NUCLEOTIDE SEQUENCE</scope>
    <source>
        <strain evidence="15">20211129_DDA</strain>
        <tissue evidence="15">Liver</tissue>
    </source>
</reference>
<keyword evidence="9 13" id="KW-0472">Membrane</keyword>
<dbReference type="FunFam" id="3.40.50.300:FF:000314">
    <property type="entry name" value="Atlastin-2 isoform 2"/>
    <property type="match status" value="1"/>
</dbReference>
<evidence type="ECO:0000256" key="1">
    <source>
        <dbReference type="ARBA" id="ARBA00004477"/>
    </source>
</evidence>
<dbReference type="GO" id="GO:0003924">
    <property type="term" value="F:GTPase activity"/>
    <property type="evidence" value="ECO:0007669"/>
    <property type="project" value="InterPro"/>
</dbReference>
<evidence type="ECO:0000256" key="2">
    <source>
        <dbReference type="ARBA" id="ARBA00022692"/>
    </source>
</evidence>
<keyword evidence="2 13" id="KW-0812">Transmembrane</keyword>
<evidence type="ECO:0000256" key="10">
    <source>
        <dbReference type="ARBA" id="ARBA00049117"/>
    </source>
</evidence>
<feature type="transmembrane region" description="Helical" evidence="13">
    <location>
        <begin position="640"/>
        <end position="661"/>
    </location>
</feature>
<dbReference type="PROSITE" id="PS51715">
    <property type="entry name" value="G_GB1_RHD3"/>
    <property type="match status" value="1"/>
</dbReference>
<dbReference type="SUPFAM" id="SSF52540">
    <property type="entry name" value="P-loop containing nucleoside triphosphate hydrolases"/>
    <property type="match status" value="1"/>
</dbReference>
<dbReference type="GO" id="GO:0005525">
    <property type="term" value="F:GTP binding"/>
    <property type="evidence" value="ECO:0007669"/>
    <property type="project" value="UniProtKB-KW"/>
</dbReference>
<evidence type="ECO:0000256" key="5">
    <source>
        <dbReference type="ARBA" id="ARBA00022824"/>
    </source>
</evidence>
<comment type="subcellular location">
    <subcellularLocation>
        <location evidence="1">Endoplasmic reticulum membrane</location>
        <topology evidence="1">Multi-pass membrane protein</topology>
    </subcellularLocation>
</comment>
<evidence type="ECO:0000313" key="15">
    <source>
        <dbReference type="EMBL" id="KAJ1105772.1"/>
    </source>
</evidence>
<keyword evidence="5" id="KW-0256">Endoplasmic reticulum</keyword>
<feature type="domain" description="GB1/RHD3-type G" evidence="14">
    <location>
        <begin position="228"/>
        <end position="476"/>
    </location>
</feature>
<dbReference type="InterPro" id="IPR027417">
    <property type="entry name" value="P-loop_NTPase"/>
</dbReference>
<name>A0AAV7MR10_PLEWA</name>
<gene>
    <name evidence="15" type="ORF">NDU88_003177</name>
</gene>
<evidence type="ECO:0000256" key="9">
    <source>
        <dbReference type="ARBA" id="ARBA00023136"/>
    </source>
</evidence>
<evidence type="ECO:0000256" key="7">
    <source>
        <dbReference type="ARBA" id="ARBA00022989"/>
    </source>
</evidence>
<dbReference type="InterPro" id="IPR003191">
    <property type="entry name" value="Guanylate-bd/ATL_C"/>
</dbReference>
<keyword evidence="16" id="KW-1185">Reference proteome</keyword>
<dbReference type="CDD" id="cd01851">
    <property type="entry name" value="GBP"/>
    <property type="match status" value="1"/>
</dbReference>
<comment type="caution">
    <text evidence="15">The sequence shown here is derived from an EMBL/GenBank/DDBJ whole genome shotgun (WGS) entry which is preliminary data.</text>
</comment>
<keyword evidence="6" id="KW-0460">Magnesium</keyword>
<comment type="similarity">
    <text evidence="11">Belongs to the TRAFAC class dynamin-like GTPase superfamily. GB1/RHD3 GTPase family.</text>
</comment>
<dbReference type="GO" id="GO:0098826">
    <property type="term" value="C:endoplasmic reticulum tubular network membrane"/>
    <property type="evidence" value="ECO:0007669"/>
    <property type="project" value="UniProtKB-ARBA"/>
</dbReference>